<dbReference type="SMART" id="SM00028">
    <property type="entry name" value="TPR"/>
    <property type="match status" value="3"/>
</dbReference>
<sequence length="554" mass="62684">MPPPSMATENSTNASRAEELKTLANEAFKAHKYSQAIDLYTQAIEVDEHNAVYWANRAFAHTKLEEYGSAIQDATQAIEIDPRYSKGYYRRGAAHMAMGKFKEALKDFQQVKKLCPNDPDAAKKLKECEKVVMKQKFEEAISVPESEKRSVVDSIDYHTIARSSSGMEIKAVIAVAVKLRWWYWWSEEPLRCKDCLLLRTLIIGIIRNVFGSKLRLMMELVGVGIFDVEPQYAGARIEGDVVTLDFVKKMMDDFKNQKSLHKRYAYQIILQIRELLLALPSLVDITVPNGKHFTVCGDVHGQFFDLINIFELNGLPSEDNPYLFNGDFVDRGSFSLEVILTLFAFKCMSPSAIYLSRGNHETKSMNKIYGFEGEVRSKLSDKFVELFAEVFCCLPLAHVINEKVFVVHGGLFSVDGVKLSDIRAIDRFCEPPEEGLMCELLWSDPQPQLGRGPSKRGVGLSFGADVTERFLQDNNLDLVVRSHEVKDEGYEIEHDGKLITVFSAPNYCDQMGNKGAFIRFEAPNLKPNIVTFSAVPHPDVKPMAYANNFLRMYS</sequence>
<dbReference type="Proteomes" id="UP000826271">
    <property type="component" value="Unassembled WGS sequence"/>
</dbReference>
<feature type="domain" description="Serine/threonine specific protein phosphatases" evidence="27">
    <location>
        <begin position="260"/>
        <end position="536"/>
    </location>
</feature>
<keyword evidence="12" id="KW-0479">Metal-binding</keyword>
<proteinExistence type="inferred from homology"/>
<dbReference type="Gene3D" id="3.60.21.10">
    <property type="match status" value="1"/>
</dbReference>
<evidence type="ECO:0000313" key="29">
    <source>
        <dbReference type="Proteomes" id="UP000826271"/>
    </source>
</evidence>
<feature type="repeat" description="TPR" evidence="26">
    <location>
        <begin position="85"/>
        <end position="118"/>
    </location>
</feature>
<dbReference type="GO" id="GO:0005789">
    <property type="term" value="C:endoplasmic reticulum membrane"/>
    <property type="evidence" value="ECO:0007669"/>
    <property type="project" value="UniProtKB-SubCell"/>
</dbReference>
<dbReference type="GO" id="GO:0016607">
    <property type="term" value="C:nuclear speck"/>
    <property type="evidence" value="ECO:0007669"/>
    <property type="project" value="UniProtKB-SubCell"/>
</dbReference>
<feature type="repeat" description="TPR" evidence="26">
    <location>
        <begin position="51"/>
        <end position="84"/>
    </location>
</feature>
<name>A0AAV6WA47_9LAMI</name>
<keyword evidence="20" id="KW-0464">Manganese</keyword>
<evidence type="ECO:0000256" key="4">
    <source>
        <dbReference type="ARBA" id="ARBA00004477"/>
    </source>
</evidence>
<dbReference type="EC" id="3.1.3.16" evidence="8"/>
<evidence type="ECO:0000256" key="21">
    <source>
        <dbReference type="ARBA" id="ARBA00023242"/>
    </source>
</evidence>
<comment type="cofactor">
    <cofactor evidence="1">
        <name>Mn(2+)</name>
        <dbReference type="ChEBI" id="CHEBI:29035"/>
    </cofactor>
</comment>
<evidence type="ECO:0000256" key="19">
    <source>
        <dbReference type="ARBA" id="ARBA00023136"/>
    </source>
</evidence>
<dbReference type="PRINTS" id="PR00114">
    <property type="entry name" value="STPHPHTASE"/>
</dbReference>
<dbReference type="GO" id="GO:0004722">
    <property type="term" value="F:protein serine/threonine phosphatase activity"/>
    <property type="evidence" value="ECO:0007669"/>
    <property type="project" value="UniProtKB-EC"/>
</dbReference>
<dbReference type="GO" id="GO:0031965">
    <property type="term" value="C:nuclear membrane"/>
    <property type="evidence" value="ECO:0007669"/>
    <property type="project" value="UniProtKB-SubCell"/>
</dbReference>
<evidence type="ECO:0000256" key="16">
    <source>
        <dbReference type="ARBA" id="ARBA00022824"/>
    </source>
</evidence>
<dbReference type="CDD" id="cd07417">
    <property type="entry name" value="MPP_PP5_C"/>
    <property type="match status" value="1"/>
</dbReference>
<evidence type="ECO:0000256" key="24">
    <source>
        <dbReference type="ARBA" id="ARBA00064524"/>
    </source>
</evidence>
<feature type="active site" description="Proton donor/acceptor" evidence="25">
    <location>
        <position position="360"/>
    </location>
</feature>
<feature type="repeat" description="TPR" evidence="26">
    <location>
        <begin position="17"/>
        <end position="50"/>
    </location>
</feature>
<dbReference type="Gene3D" id="1.25.40.10">
    <property type="entry name" value="Tetratricopeptide repeat domain"/>
    <property type="match status" value="1"/>
</dbReference>
<keyword evidence="16" id="KW-0256">Endoplasmic reticulum</keyword>
<evidence type="ECO:0000256" key="14">
    <source>
        <dbReference type="ARBA" id="ARBA00022801"/>
    </source>
</evidence>
<keyword evidence="21" id="KW-0539">Nucleus</keyword>
<keyword evidence="19" id="KW-0472">Membrane</keyword>
<dbReference type="InterPro" id="IPR041753">
    <property type="entry name" value="PP5_C"/>
</dbReference>
<dbReference type="Pfam" id="PF00149">
    <property type="entry name" value="Metallophos"/>
    <property type="match status" value="1"/>
</dbReference>
<evidence type="ECO:0000256" key="6">
    <source>
        <dbReference type="ARBA" id="ARBA00004642"/>
    </source>
</evidence>
<dbReference type="SUPFAM" id="SSF56300">
    <property type="entry name" value="Metallo-dependent phosphatases"/>
    <property type="match status" value="1"/>
</dbReference>
<keyword evidence="13" id="KW-0677">Repeat</keyword>
<dbReference type="AlphaFoldDB" id="A0AAV6WA47"/>
<dbReference type="FunFam" id="1.25.40.10:FF:000292">
    <property type="entry name" value="Serine/threonine-protein phosphatase 5"/>
    <property type="match status" value="1"/>
</dbReference>
<evidence type="ECO:0000256" key="25">
    <source>
        <dbReference type="PIRSR" id="PIRSR033096-1"/>
    </source>
</evidence>
<comment type="catalytic activity">
    <reaction evidence="22">
        <text>O-phospho-L-seryl-[protein] + H2O = L-seryl-[protein] + phosphate</text>
        <dbReference type="Rhea" id="RHEA:20629"/>
        <dbReference type="Rhea" id="RHEA-COMP:9863"/>
        <dbReference type="Rhea" id="RHEA-COMP:11604"/>
        <dbReference type="ChEBI" id="CHEBI:15377"/>
        <dbReference type="ChEBI" id="CHEBI:29999"/>
        <dbReference type="ChEBI" id="CHEBI:43474"/>
        <dbReference type="ChEBI" id="CHEBI:83421"/>
        <dbReference type="EC" id="3.1.3.16"/>
    </reaction>
</comment>
<dbReference type="SMART" id="SM00156">
    <property type="entry name" value="PP2Ac"/>
    <property type="match status" value="1"/>
</dbReference>
<dbReference type="PANTHER" id="PTHR45668:SF5">
    <property type="entry name" value="SERINE_THREONINE-PROTEIN PHOSPHATASE 5"/>
    <property type="match status" value="1"/>
</dbReference>
<dbReference type="Pfam" id="PF00515">
    <property type="entry name" value="TPR_1"/>
    <property type="match status" value="1"/>
</dbReference>
<dbReference type="EMBL" id="WHWC01000018">
    <property type="protein sequence ID" value="KAG8364771.1"/>
    <property type="molecule type" value="Genomic_DNA"/>
</dbReference>
<evidence type="ECO:0000256" key="2">
    <source>
        <dbReference type="ARBA" id="ARBA00004232"/>
    </source>
</evidence>
<keyword evidence="15 26" id="KW-0802">TPR repeat</keyword>
<dbReference type="Pfam" id="PF08321">
    <property type="entry name" value="PPP5"/>
    <property type="match status" value="2"/>
</dbReference>
<keyword evidence="17" id="KW-0904">Protein phosphatase</keyword>
<comment type="subunit">
    <text evidence="24">Interacts with PHYA and PHYB, mostly when they are phosphorylated and in Pfr forms.</text>
</comment>
<protein>
    <recommendedName>
        <fullName evidence="9">Serine/threonine-protein phosphatase 5</fullName>
        <ecNumber evidence="8">3.1.3.16</ecNumber>
    </recommendedName>
</protein>
<evidence type="ECO:0000256" key="1">
    <source>
        <dbReference type="ARBA" id="ARBA00001936"/>
    </source>
</evidence>
<dbReference type="InterPro" id="IPR006186">
    <property type="entry name" value="Ser/Thr-sp_prot-phosphatase"/>
</dbReference>
<dbReference type="GO" id="GO:0046872">
    <property type="term" value="F:metal ion binding"/>
    <property type="evidence" value="ECO:0007669"/>
    <property type="project" value="UniProtKB-KW"/>
</dbReference>
<evidence type="ECO:0000256" key="10">
    <source>
        <dbReference type="ARBA" id="ARBA00022490"/>
    </source>
</evidence>
<dbReference type="InterPro" id="IPR051134">
    <property type="entry name" value="PPP_phosphatase"/>
</dbReference>
<evidence type="ECO:0000256" key="23">
    <source>
        <dbReference type="ARBA" id="ARBA00048336"/>
    </source>
</evidence>
<evidence type="ECO:0000256" key="13">
    <source>
        <dbReference type="ARBA" id="ARBA00022737"/>
    </source>
</evidence>
<dbReference type="InterPro" id="IPR019734">
    <property type="entry name" value="TPR_rpt"/>
</dbReference>
<keyword evidence="29" id="KW-1185">Reference proteome</keyword>
<evidence type="ECO:0000256" key="11">
    <source>
        <dbReference type="ARBA" id="ARBA00022692"/>
    </source>
</evidence>
<keyword evidence="10" id="KW-0963">Cytoplasm</keyword>
<keyword evidence="11" id="KW-0812">Transmembrane</keyword>
<dbReference type="PIRSF" id="PIRSF033096">
    <property type="entry name" value="PPPtase_5"/>
    <property type="match status" value="1"/>
</dbReference>
<evidence type="ECO:0000313" key="28">
    <source>
        <dbReference type="EMBL" id="KAG8364771.1"/>
    </source>
</evidence>
<gene>
    <name evidence="28" type="ORF">BUALT_Bualt18G0033400</name>
</gene>
<dbReference type="PANTHER" id="PTHR45668">
    <property type="entry name" value="SERINE/THREONINE-PROTEIN PHOSPHATASE 5-RELATED"/>
    <property type="match status" value="1"/>
</dbReference>
<evidence type="ECO:0000256" key="7">
    <source>
        <dbReference type="ARBA" id="ARBA00008786"/>
    </source>
</evidence>
<evidence type="ECO:0000256" key="18">
    <source>
        <dbReference type="ARBA" id="ARBA00022989"/>
    </source>
</evidence>
<dbReference type="FunFam" id="3.60.21.10:FF:000021">
    <property type="entry name" value="Serine/threonine-protein phosphatase 5"/>
    <property type="match status" value="1"/>
</dbReference>
<dbReference type="InterPro" id="IPR011990">
    <property type="entry name" value="TPR-like_helical_dom_sf"/>
</dbReference>
<evidence type="ECO:0000259" key="27">
    <source>
        <dbReference type="SMART" id="SM00156"/>
    </source>
</evidence>
<reference evidence="28" key="1">
    <citation type="submission" date="2019-10" db="EMBL/GenBank/DDBJ databases">
        <authorList>
            <person name="Zhang R."/>
            <person name="Pan Y."/>
            <person name="Wang J."/>
            <person name="Ma R."/>
            <person name="Yu S."/>
        </authorList>
    </citation>
    <scope>NUCLEOTIDE SEQUENCE</scope>
    <source>
        <strain evidence="28">LA-IB0</strain>
        <tissue evidence="28">Leaf</tissue>
    </source>
</reference>
<evidence type="ECO:0000256" key="3">
    <source>
        <dbReference type="ARBA" id="ARBA00004324"/>
    </source>
</evidence>
<comment type="subcellular location">
    <subcellularLocation>
        <location evidence="5">Cytoplasm</location>
    </subcellularLocation>
    <subcellularLocation>
        <location evidence="4">Endoplasmic reticulum membrane</location>
        <topology evidence="4">Multi-pass membrane protein</topology>
    </subcellularLocation>
    <subcellularLocation>
        <location evidence="2">Nucleus membrane</location>
        <topology evidence="2">Multi-pass membrane protein</topology>
    </subcellularLocation>
    <subcellularLocation>
        <location evidence="3">Nucleus speckle</location>
    </subcellularLocation>
    <subcellularLocation>
        <location evidence="6">Nucleus</location>
        <location evidence="6">Nucleoplasm</location>
    </subcellularLocation>
</comment>
<accession>A0AAV6WA47</accession>
<evidence type="ECO:0000256" key="12">
    <source>
        <dbReference type="ARBA" id="ARBA00022723"/>
    </source>
</evidence>
<keyword evidence="18" id="KW-1133">Transmembrane helix</keyword>
<evidence type="ECO:0000256" key="20">
    <source>
        <dbReference type="ARBA" id="ARBA00023211"/>
    </source>
</evidence>
<organism evidence="28 29">
    <name type="scientific">Buddleja alternifolia</name>
    <dbReference type="NCBI Taxonomy" id="168488"/>
    <lineage>
        <taxon>Eukaryota</taxon>
        <taxon>Viridiplantae</taxon>
        <taxon>Streptophyta</taxon>
        <taxon>Embryophyta</taxon>
        <taxon>Tracheophyta</taxon>
        <taxon>Spermatophyta</taxon>
        <taxon>Magnoliopsida</taxon>
        <taxon>eudicotyledons</taxon>
        <taxon>Gunneridae</taxon>
        <taxon>Pentapetalae</taxon>
        <taxon>asterids</taxon>
        <taxon>lamiids</taxon>
        <taxon>Lamiales</taxon>
        <taxon>Scrophulariaceae</taxon>
        <taxon>Buddlejeae</taxon>
        <taxon>Buddleja</taxon>
    </lineage>
</organism>
<comment type="caution">
    <text evidence="28">The sequence shown here is derived from an EMBL/GenBank/DDBJ whole genome shotgun (WGS) entry which is preliminary data.</text>
</comment>
<keyword evidence="14" id="KW-0378">Hydrolase</keyword>
<dbReference type="Pfam" id="PF13181">
    <property type="entry name" value="TPR_8"/>
    <property type="match status" value="1"/>
</dbReference>
<evidence type="ECO:0000256" key="5">
    <source>
        <dbReference type="ARBA" id="ARBA00004496"/>
    </source>
</evidence>
<evidence type="ECO:0000256" key="8">
    <source>
        <dbReference type="ARBA" id="ARBA00013081"/>
    </source>
</evidence>
<dbReference type="SUPFAM" id="SSF48452">
    <property type="entry name" value="TPR-like"/>
    <property type="match status" value="1"/>
</dbReference>
<comment type="similarity">
    <text evidence="7">Belongs to the PPP phosphatase family. PP-5 (PP-T) subfamily.</text>
</comment>
<dbReference type="PROSITE" id="PS50005">
    <property type="entry name" value="TPR"/>
    <property type="match status" value="3"/>
</dbReference>
<comment type="catalytic activity">
    <reaction evidence="23">
        <text>O-phospho-L-threonyl-[protein] + H2O = L-threonyl-[protein] + phosphate</text>
        <dbReference type="Rhea" id="RHEA:47004"/>
        <dbReference type="Rhea" id="RHEA-COMP:11060"/>
        <dbReference type="Rhea" id="RHEA-COMP:11605"/>
        <dbReference type="ChEBI" id="CHEBI:15377"/>
        <dbReference type="ChEBI" id="CHEBI:30013"/>
        <dbReference type="ChEBI" id="CHEBI:43474"/>
        <dbReference type="ChEBI" id="CHEBI:61977"/>
        <dbReference type="EC" id="3.1.3.16"/>
    </reaction>
</comment>
<evidence type="ECO:0000256" key="15">
    <source>
        <dbReference type="ARBA" id="ARBA00022803"/>
    </source>
</evidence>
<dbReference type="InterPro" id="IPR013235">
    <property type="entry name" value="PPP_dom"/>
</dbReference>
<evidence type="ECO:0000256" key="22">
    <source>
        <dbReference type="ARBA" id="ARBA00047761"/>
    </source>
</evidence>
<dbReference type="InterPro" id="IPR029052">
    <property type="entry name" value="Metallo-depent_PP-like"/>
</dbReference>
<evidence type="ECO:0000256" key="9">
    <source>
        <dbReference type="ARBA" id="ARBA00020001"/>
    </source>
</evidence>
<evidence type="ECO:0000256" key="17">
    <source>
        <dbReference type="ARBA" id="ARBA00022912"/>
    </source>
</evidence>
<evidence type="ECO:0000256" key="26">
    <source>
        <dbReference type="PROSITE-ProRule" id="PRU00339"/>
    </source>
</evidence>
<dbReference type="InterPro" id="IPR004843">
    <property type="entry name" value="Calcineurin-like_PHP"/>
</dbReference>